<evidence type="ECO:0000313" key="2">
    <source>
        <dbReference type="Proteomes" id="UP000000763"/>
    </source>
</evidence>
<reference evidence="2" key="2">
    <citation type="journal article" date="2008" name="Nucleic Acids Res.">
        <title>The rice annotation project database (RAP-DB): 2008 update.</title>
        <authorList>
            <consortium name="The rice annotation project (RAP)"/>
        </authorList>
    </citation>
    <scope>GENOME REANNOTATION</scope>
    <source>
        <strain evidence="2">cv. Nipponbare</strain>
    </source>
</reference>
<protein>
    <submittedName>
        <fullName evidence="1">Uncharacterized protein</fullName>
    </submittedName>
</protein>
<dbReference type="Proteomes" id="UP000000763">
    <property type="component" value="Chromosome 9"/>
</dbReference>
<reference evidence="2" key="1">
    <citation type="journal article" date="2005" name="Nature">
        <title>The map-based sequence of the rice genome.</title>
        <authorList>
            <consortium name="International rice genome sequencing project (IRGSP)"/>
            <person name="Matsumoto T."/>
            <person name="Wu J."/>
            <person name="Kanamori H."/>
            <person name="Katayose Y."/>
            <person name="Fujisawa M."/>
            <person name="Namiki N."/>
            <person name="Mizuno H."/>
            <person name="Yamamoto K."/>
            <person name="Antonio B.A."/>
            <person name="Baba T."/>
            <person name="Sakata K."/>
            <person name="Nagamura Y."/>
            <person name="Aoki H."/>
            <person name="Arikawa K."/>
            <person name="Arita K."/>
            <person name="Bito T."/>
            <person name="Chiden Y."/>
            <person name="Fujitsuka N."/>
            <person name="Fukunaka R."/>
            <person name="Hamada M."/>
            <person name="Harada C."/>
            <person name="Hayashi A."/>
            <person name="Hijishita S."/>
            <person name="Honda M."/>
            <person name="Hosokawa S."/>
            <person name="Ichikawa Y."/>
            <person name="Idonuma A."/>
            <person name="Iijima M."/>
            <person name="Ikeda M."/>
            <person name="Ikeno M."/>
            <person name="Ito K."/>
            <person name="Ito S."/>
            <person name="Ito T."/>
            <person name="Ito Y."/>
            <person name="Ito Y."/>
            <person name="Iwabuchi A."/>
            <person name="Kamiya K."/>
            <person name="Karasawa W."/>
            <person name="Kurita K."/>
            <person name="Katagiri S."/>
            <person name="Kikuta A."/>
            <person name="Kobayashi H."/>
            <person name="Kobayashi N."/>
            <person name="Machita K."/>
            <person name="Maehara T."/>
            <person name="Masukawa M."/>
            <person name="Mizubayashi T."/>
            <person name="Mukai Y."/>
            <person name="Nagasaki H."/>
            <person name="Nagata Y."/>
            <person name="Naito S."/>
            <person name="Nakashima M."/>
            <person name="Nakama Y."/>
            <person name="Nakamichi Y."/>
            <person name="Nakamura M."/>
            <person name="Meguro A."/>
            <person name="Negishi M."/>
            <person name="Ohta I."/>
            <person name="Ohta T."/>
            <person name="Okamoto M."/>
            <person name="Ono N."/>
            <person name="Saji S."/>
            <person name="Sakaguchi M."/>
            <person name="Sakai K."/>
            <person name="Shibata M."/>
            <person name="Shimokawa T."/>
            <person name="Song J."/>
            <person name="Takazaki Y."/>
            <person name="Terasawa K."/>
            <person name="Tsugane M."/>
            <person name="Tsuji K."/>
            <person name="Ueda S."/>
            <person name="Waki K."/>
            <person name="Yamagata H."/>
            <person name="Yamamoto M."/>
            <person name="Yamamoto S."/>
            <person name="Yamane H."/>
            <person name="Yoshiki S."/>
            <person name="Yoshihara R."/>
            <person name="Yukawa K."/>
            <person name="Zhong H."/>
            <person name="Yano M."/>
            <person name="Yuan Q."/>
            <person name="Ouyang S."/>
            <person name="Liu J."/>
            <person name="Jones K.M."/>
            <person name="Gansberger K."/>
            <person name="Moffat K."/>
            <person name="Hill J."/>
            <person name="Bera J."/>
            <person name="Fadrosh D."/>
            <person name="Jin S."/>
            <person name="Johri S."/>
            <person name="Kim M."/>
            <person name="Overton L."/>
            <person name="Reardon M."/>
            <person name="Tsitrin T."/>
            <person name="Vuong H."/>
            <person name="Weaver B."/>
            <person name="Ciecko A."/>
            <person name="Tallon L."/>
            <person name="Jackson J."/>
            <person name="Pai G."/>
            <person name="Aken S.V."/>
            <person name="Utterback T."/>
            <person name="Reidmuller S."/>
            <person name="Feldblyum T."/>
            <person name="Hsiao J."/>
            <person name="Zismann V."/>
            <person name="Iobst S."/>
            <person name="de Vazeille A.R."/>
            <person name="Buell C.R."/>
            <person name="Ying K."/>
            <person name="Li Y."/>
            <person name="Lu T."/>
            <person name="Huang Y."/>
            <person name="Zhao Q."/>
            <person name="Feng Q."/>
            <person name="Zhang L."/>
            <person name="Zhu J."/>
            <person name="Weng Q."/>
            <person name="Mu J."/>
            <person name="Lu Y."/>
            <person name="Fan D."/>
            <person name="Liu Y."/>
            <person name="Guan J."/>
            <person name="Zhang Y."/>
            <person name="Yu S."/>
            <person name="Liu X."/>
            <person name="Zhang Y."/>
            <person name="Hong G."/>
            <person name="Han B."/>
            <person name="Choisne N."/>
            <person name="Demange N."/>
            <person name="Orjeda G."/>
            <person name="Samain S."/>
            <person name="Cattolico L."/>
            <person name="Pelletier E."/>
            <person name="Couloux A."/>
            <person name="Segurens B."/>
            <person name="Wincker P."/>
            <person name="D'Hont A."/>
            <person name="Scarpelli C."/>
            <person name="Weissenbach J."/>
            <person name="Salanoubat M."/>
            <person name="Quetier F."/>
            <person name="Yu Y."/>
            <person name="Kim H.R."/>
            <person name="Rambo T."/>
            <person name="Currie J."/>
            <person name="Collura K."/>
            <person name="Luo M."/>
            <person name="Yang T."/>
            <person name="Ammiraju J.S.S."/>
            <person name="Engler F."/>
            <person name="Soderlund C."/>
            <person name="Wing R.A."/>
            <person name="Palmer L.E."/>
            <person name="de la Bastide M."/>
            <person name="Spiegel L."/>
            <person name="Nascimento L."/>
            <person name="Zutavern T."/>
            <person name="O'Shaughnessy A."/>
            <person name="Dike S."/>
            <person name="Dedhia N."/>
            <person name="Preston R."/>
            <person name="Balija V."/>
            <person name="McCombie W.R."/>
            <person name="Chow T."/>
            <person name="Chen H."/>
            <person name="Chung M."/>
            <person name="Chen C."/>
            <person name="Shaw J."/>
            <person name="Wu H."/>
            <person name="Hsiao K."/>
            <person name="Chao Y."/>
            <person name="Chu M."/>
            <person name="Cheng C."/>
            <person name="Hour A."/>
            <person name="Lee P."/>
            <person name="Lin S."/>
            <person name="Lin Y."/>
            <person name="Liou J."/>
            <person name="Liu S."/>
            <person name="Hsing Y."/>
            <person name="Raghuvanshi S."/>
            <person name="Mohanty A."/>
            <person name="Bharti A.K."/>
            <person name="Gaur A."/>
            <person name="Gupta V."/>
            <person name="Kumar D."/>
            <person name="Ravi V."/>
            <person name="Vij S."/>
            <person name="Kapur A."/>
            <person name="Khurana P."/>
            <person name="Khurana P."/>
            <person name="Khurana J.P."/>
            <person name="Tyagi A.K."/>
            <person name="Gaikwad K."/>
            <person name="Singh A."/>
            <person name="Dalal V."/>
            <person name="Srivastava S."/>
            <person name="Dixit A."/>
            <person name="Pal A.K."/>
            <person name="Ghazi I.A."/>
            <person name="Yadav M."/>
            <person name="Pandit A."/>
            <person name="Bhargava A."/>
            <person name="Sureshbabu K."/>
            <person name="Batra K."/>
            <person name="Sharma T.R."/>
            <person name="Mohapatra T."/>
            <person name="Singh N.K."/>
            <person name="Messing J."/>
            <person name="Nelson A.B."/>
            <person name="Fuks G."/>
            <person name="Kavchok S."/>
            <person name="Keizer G."/>
            <person name="Linton E."/>
            <person name="Llaca V."/>
            <person name="Song R."/>
            <person name="Tanyolac B."/>
            <person name="Young S."/>
            <person name="Ho-Il K."/>
            <person name="Hahn J.H."/>
            <person name="Sangsakoo G."/>
            <person name="Vanavichit A."/>
            <person name="de Mattos Luiz.A.T."/>
            <person name="Zimmer P.D."/>
            <person name="Malone G."/>
            <person name="Dellagostin O."/>
            <person name="de Oliveira A.C."/>
            <person name="Bevan M."/>
            <person name="Bancroft I."/>
            <person name="Minx P."/>
            <person name="Cordum H."/>
            <person name="Wilson R."/>
            <person name="Cheng Z."/>
            <person name="Jin W."/>
            <person name="Jiang J."/>
            <person name="Leong S.A."/>
            <person name="Iwama H."/>
            <person name="Gojobori T."/>
            <person name="Itoh T."/>
            <person name="Niimura Y."/>
            <person name="Fujii Y."/>
            <person name="Habara T."/>
            <person name="Sakai H."/>
            <person name="Sato Y."/>
            <person name="Wilson G."/>
            <person name="Kumar K."/>
            <person name="McCouch S."/>
            <person name="Juretic N."/>
            <person name="Hoen D."/>
            <person name="Wright S."/>
            <person name="Bruskiewich R."/>
            <person name="Bureau T."/>
            <person name="Miyao A."/>
            <person name="Hirochika H."/>
            <person name="Nishikawa T."/>
            <person name="Kadowaki K."/>
            <person name="Sugiura M."/>
            <person name="Burr B."/>
            <person name="Sasaki T."/>
        </authorList>
    </citation>
    <scope>NUCLEOTIDE SEQUENCE [LARGE SCALE GENOMIC DNA]</scope>
    <source>
        <strain evidence="2">cv. Nipponbare</strain>
    </source>
</reference>
<proteinExistence type="predicted"/>
<name>Q69M24_ORYSJ</name>
<organism evidence="1 2">
    <name type="scientific">Oryza sativa subsp. japonica</name>
    <name type="common">Rice</name>
    <dbReference type="NCBI Taxonomy" id="39947"/>
    <lineage>
        <taxon>Eukaryota</taxon>
        <taxon>Viridiplantae</taxon>
        <taxon>Streptophyta</taxon>
        <taxon>Embryophyta</taxon>
        <taxon>Tracheophyta</taxon>
        <taxon>Spermatophyta</taxon>
        <taxon>Magnoliopsida</taxon>
        <taxon>Liliopsida</taxon>
        <taxon>Poales</taxon>
        <taxon>Poaceae</taxon>
        <taxon>BOP clade</taxon>
        <taxon>Oryzoideae</taxon>
        <taxon>Oryzeae</taxon>
        <taxon>Oryzinae</taxon>
        <taxon>Oryza</taxon>
        <taxon>Oryza sativa</taxon>
    </lineage>
</organism>
<accession>Q69M24</accession>
<sequence>MPNIKIGNELLFLKYRAGFQNNNIAKMVRVMQNHCNMKRCNDIMDMPTRRGLSELLEGESEMHCDRLVHRTELNANST</sequence>
<evidence type="ECO:0000313" key="1">
    <source>
        <dbReference type="EMBL" id="BAD33994.1"/>
    </source>
</evidence>
<dbReference type="EMBL" id="AP005782">
    <property type="protein sequence ID" value="BAD33994.1"/>
    <property type="molecule type" value="Genomic_DNA"/>
</dbReference>
<gene>
    <name evidence="1" type="primary">OSJNBb0079G12.16</name>
</gene>
<dbReference type="AlphaFoldDB" id="Q69M24"/>